<name>A0A562RJL8_9BACT</name>
<dbReference type="OrthoDB" id="1490783at2"/>
<comment type="caution">
    <text evidence="1">The sequence shown here is derived from an EMBL/GenBank/DDBJ whole genome shotgun (WGS) entry which is preliminary data.</text>
</comment>
<accession>A0A562RJL8</accession>
<evidence type="ECO:0000313" key="1">
    <source>
        <dbReference type="EMBL" id="TWI68560.1"/>
    </source>
</evidence>
<dbReference type="Proteomes" id="UP000318307">
    <property type="component" value="Unassembled WGS sequence"/>
</dbReference>
<organism evidence="1 2">
    <name type="scientific">Desulfobotulus alkaliphilus</name>
    <dbReference type="NCBI Taxonomy" id="622671"/>
    <lineage>
        <taxon>Bacteria</taxon>
        <taxon>Pseudomonadati</taxon>
        <taxon>Thermodesulfobacteriota</taxon>
        <taxon>Desulfobacteria</taxon>
        <taxon>Desulfobacterales</taxon>
        <taxon>Desulfobacteraceae</taxon>
        <taxon>Desulfobotulus</taxon>
    </lineage>
</organism>
<evidence type="ECO:0000313" key="2">
    <source>
        <dbReference type="Proteomes" id="UP000318307"/>
    </source>
</evidence>
<reference evidence="1 2" key="1">
    <citation type="submission" date="2019-07" db="EMBL/GenBank/DDBJ databases">
        <title>Genome sequencing of 100 strains of the haloalkaliphilic chemolithoautotrophic sulfur-oxidizing bacterium Thioalkalivibrio.</title>
        <authorList>
            <person name="Muyzer G."/>
        </authorList>
    </citation>
    <scope>NUCLEOTIDE SEQUENCE [LARGE SCALE GENOMIC DNA]</scope>
    <source>
        <strain evidence="1 2">ASO4-4</strain>
    </source>
</reference>
<sequence length="203" mass="23466">MVIDSNSIDEIVLKCWNAVRSKIESGHELSSEKTLCFLFAIELLHEVGHELCIDFENKCFDELNGESKYLDLLFYTDPEFKIAIEFKLPKKTKKGGSNITQVRRAVYRDLARLNYLKNSGLKPKACFFLMAANEGSYFNKGNLKKFKHFITAQNYAVTKDNDLTVDNISMEGMSFKFIWDGLQKNTKKYSCIKKYAWLKPIKV</sequence>
<dbReference type="EMBL" id="VLLC01000021">
    <property type="protein sequence ID" value="TWI68560.1"/>
    <property type="molecule type" value="Genomic_DNA"/>
</dbReference>
<gene>
    <name evidence="1" type="ORF">LZ24_02533</name>
</gene>
<proteinExistence type="predicted"/>
<dbReference type="AlphaFoldDB" id="A0A562RJL8"/>
<protein>
    <submittedName>
        <fullName evidence="1">Uncharacterized protein</fullName>
    </submittedName>
</protein>
<keyword evidence="2" id="KW-1185">Reference proteome</keyword>
<dbReference type="RefSeq" id="WP_144685631.1">
    <property type="nucleotide sequence ID" value="NZ_VLLC01000021.1"/>
</dbReference>